<evidence type="ECO:0000313" key="2">
    <source>
        <dbReference type="Proteomes" id="UP000036367"/>
    </source>
</evidence>
<gene>
    <name evidence="1" type="ORF">RISK_006198</name>
</gene>
<protein>
    <submittedName>
        <fullName evidence="1">Uncharacterized protein</fullName>
    </submittedName>
</protein>
<proteinExistence type="predicted"/>
<dbReference type="EMBL" id="LECT01000050">
    <property type="protein sequence ID" value="KLU01699.1"/>
    <property type="molecule type" value="Genomic_DNA"/>
</dbReference>
<dbReference type="STRING" id="595434.RISK_006198"/>
<name>A0A0J1E8C4_RHOIS</name>
<reference evidence="1" key="1">
    <citation type="submission" date="2015-05" db="EMBL/GenBank/DDBJ databases">
        <title>Permanent draft genome of Rhodopirellula islandicus K833.</title>
        <authorList>
            <person name="Kizina J."/>
            <person name="Richter M."/>
            <person name="Glockner F.O."/>
            <person name="Harder J."/>
        </authorList>
    </citation>
    <scope>NUCLEOTIDE SEQUENCE [LARGE SCALE GENOMIC DNA]</scope>
    <source>
        <strain evidence="1">K833</strain>
    </source>
</reference>
<sequence>MKIKVSIRESTMQTTCNDRAVQGIQVHAAVWADVAVTTASSLDS</sequence>
<keyword evidence="2" id="KW-1185">Reference proteome</keyword>
<evidence type="ECO:0000313" key="1">
    <source>
        <dbReference type="EMBL" id="KLU01699.1"/>
    </source>
</evidence>
<comment type="caution">
    <text evidence="1">The sequence shown here is derived from an EMBL/GenBank/DDBJ whole genome shotgun (WGS) entry which is preliminary data.</text>
</comment>
<accession>A0A0J1E8C4</accession>
<dbReference type="Proteomes" id="UP000036367">
    <property type="component" value="Unassembled WGS sequence"/>
</dbReference>
<dbReference type="PATRIC" id="fig|595434.4.peg.5890"/>
<dbReference type="AlphaFoldDB" id="A0A0J1E8C4"/>
<organism evidence="1 2">
    <name type="scientific">Rhodopirellula islandica</name>
    <dbReference type="NCBI Taxonomy" id="595434"/>
    <lineage>
        <taxon>Bacteria</taxon>
        <taxon>Pseudomonadati</taxon>
        <taxon>Planctomycetota</taxon>
        <taxon>Planctomycetia</taxon>
        <taxon>Pirellulales</taxon>
        <taxon>Pirellulaceae</taxon>
        <taxon>Rhodopirellula</taxon>
    </lineage>
</organism>